<feature type="binding site" evidence="7">
    <location>
        <position position="135"/>
    </location>
    <ligand>
        <name>substrate</name>
    </ligand>
</feature>
<keyword evidence="7" id="KW-0460">Magnesium</keyword>
<feature type="binding site" evidence="7">
    <location>
        <position position="272"/>
    </location>
    <ligand>
        <name>a divalent metal cation</name>
        <dbReference type="ChEBI" id="CHEBI:60240"/>
        <note>ligand shared between dimeric partners</note>
    </ligand>
</feature>
<comment type="miscellaneous">
    <text evidence="7">The active site is located at the dimer interface.</text>
</comment>
<comment type="pathway">
    <text evidence="7">Cofactor biosynthesis; pyridoxine 5'-phosphate biosynthesis; pyridoxine 5'-phosphate from D-erythrose 4-phosphate: step 4/5.</text>
</comment>
<evidence type="ECO:0000256" key="7">
    <source>
        <dbReference type="HAMAP-Rule" id="MF_00536"/>
    </source>
</evidence>
<keyword evidence="2 7" id="KW-0479">Metal-binding</keyword>
<dbReference type="InterPro" id="IPR005255">
    <property type="entry name" value="PdxA_fam"/>
</dbReference>
<comment type="subunit">
    <text evidence="7">Homodimer.</text>
</comment>
<dbReference type="SUPFAM" id="SSF53659">
    <property type="entry name" value="Isocitrate/Isopropylmalate dehydrogenase-like"/>
    <property type="match status" value="1"/>
</dbReference>
<evidence type="ECO:0000256" key="1">
    <source>
        <dbReference type="ARBA" id="ARBA00022490"/>
    </source>
</evidence>
<comment type="similarity">
    <text evidence="7">Belongs to the PdxA family.</text>
</comment>
<evidence type="ECO:0000256" key="3">
    <source>
        <dbReference type="ARBA" id="ARBA00022857"/>
    </source>
</evidence>
<evidence type="ECO:0000256" key="6">
    <source>
        <dbReference type="ARBA" id="ARBA00023096"/>
    </source>
</evidence>
<sequence>MAAHCGPHAPLALTMGEPGGVSAEITISAWERLRQDGICFFIIADPSLFHGTTITEISAPDDAVAVFQNTLPVLPLEHSIAAKAGIAAPENAPAVIESIQRAVSYSLAGAATGVVTNPIQKSSLIASGFKFPGHTEFLAALTATTPMPNGRVRGPVMMLAGPALKTVPVTIHQSVASAAADLNPDMIKRAAIVTAEALRFDFAITNPRLAISGLNPHAGEAGTLGHEDLSVIAPAIAALNKMGVDARGPLPADTMFHEEARASYDAALCMLHDQALIPAKTLAFHDAVNVTLGLPIVRTSPDHGTALDIAGKGSARSDSLVAAIRLAAAMATKRAAKQ</sequence>
<keyword evidence="7" id="KW-0170">Cobalt</keyword>
<evidence type="ECO:0000313" key="8">
    <source>
        <dbReference type="EMBL" id="MEX6633666.1"/>
    </source>
</evidence>
<keyword evidence="5 7" id="KW-0520">NAD</keyword>
<accession>A0ABV3Z4D3</accession>
<comment type="caution">
    <text evidence="8">The sequence shown here is derived from an EMBL/GenBank/DDBJ whole genome shotgun (WGS) entry which is preliminary data.</text>
</comment>
<feature type="binding site" evidence="7">
    <location>
        <position position="134"/>
    </location>
    <ligand>
        <name>substrate</name>
    </ligand>
</feature>
<feature type="binding site" evidence="7">
    <location>
        <position position="280"/>
    </location>
    <ligand>
        <name>substrate</name>
    </ligand>
</feature>
<gene>
    <name evidence="7 8" type="primary">pdxA</name>
    <name evidence="8" type="ORF">ABFZ84_08885</name>
</gene>
<dbReference type="Gene3D" id="3.40.718.10">
    <property type="entry name" value="Isopropylmalate Dehydrogenase"/>
    <property type="match status" value="1"/>
</dbReference>
<comment type="subcellular location">
    <subcellularLocation>
        <location evidence="7">Cytoplasm</location>
    </subcellularLocation>
</comment>
<protein>
    <recommendedName>
        <fullName evidence="7">4-hydroxythreonine-4-phosphate dehydrogenase</fullName>
        <ecNumber evidence="7">1.1.1.262</ecNumber>
    </recommendedName>
    <alternativeName>
        <fullName evidence="7">4-(phosphohydroxy)-L-threonine dehydrogenase</fullName>
    </alternativeName>
</protein>
<keyword evidence="7" id="KW-0862">Zinc</keyword>
<proteinExistence type="inferred from homology"/>
<comment type="cofactor">
    <cofactor evidence="7">
        <name>Zn(2+)</name>
        <dbReference type="ChEBI" id="CHEBI:29105"/>
    </cofactor>
    <cofactor evidence="7">
        <name>Mg(2+)</name>
        <dbReference type="ChEBI" id="CHEBI:18420"/>
    </cofactor>
    <cofactor evidence="7">
        <name>Co(2+)</name>
        <dbReference type="ChEBI" id="CHEBI:48828"/>
    </cofactor>
    <text evidence="7">Binds 1 divalent metal cation per subunit. Can use ions such as Zn(2+), Mg(2+) or Co(2+).</text>
</comment>
<evidence type="ECO:0000256" key="2">
    <source>
        <dbReference type="ARBA" id="ARBA00022723"/>
    </source>
</evidence>
<feature type="binding site" evidence="7">
    <location>
        <position position="172"/>
    </location>
    <ligand>
        <name>a divalent metal cation</name>
        <dbReference type="ChEBI" id="CHEBI:60240"/>
        <note>ligand shared between dimeric partners</note>
    </ligand>
</feature>
<evidence type="ECO:0000256" key="5">
    <source>
        <dbReference type="ARBA" id="ARBA00023027"/>
    </source>
</evidence>
<dbReference type="Proteomes" id="UP001560685">
    <property type="component" value="Unassembled WGS sequence"/>
</dbReference>
<feature type="binding site" evidence="7">
    <location>
        <position position="217"/>
    </location>
    <ligand>
        <name>a divalent metal cation</name>
        <dbReference type="ChEBI" id="CHEBI:60240"/>
        <note>ligand shared between dimeric partners</note>
    </ligand>
</feature>
<evidence type="ECO:0000256" key="4">
    <source>
        <dbReference type="ARBA" id="ARBA00023002"/>
    </source>
</evidence>
<reference evidence="8 9" key="1">
    <citation type="submission" date="2024-05" db="EMBL/GenBank/DDBJ databases">
        <title>Three bacterial strains, DH-69, EH-24, and ECK-19 isolated from coastal sediments.</title>
        <authorList>
            <person name="Ye Y.-Q."/>
            <person name="Du Z.-J."/>
        </authorList>
    </citation>
    <scope>NUCLEOTIDE SEQUENCE [LARGE SCALE GENOMIC DNA]</scope>
    <source>
        <strain evidence="8 9">ECK-19</strain>
    </source>
</reference>
<dbReference type="NCBIfam" id="TIGR00557">
    <property type="entry name" value="pdxA"/>
    <property type="match status" value="1"/>
</dbReference>
<dbReference type="HAMAP" id="MF_00536">
    <property type="entry name" value="PdxA"/>
    <property type="match status" value="1"/>
</dbReference>
<organism evidence="8 9">
    <name type="scientific">Hyphococcus lacteus</name>
    <dbReference type="NCBI Taxonomy" id="3143536"/>
    <lineage>
        <taxon>Bacteria</taxon>
        <taxon>Pseudomonadati</taxon>
        <taxon>Pseudomonadota</taxon>
        <taxon>Alphaproteobacteria</taxon>
        <taxon>Parvularculales</taxon>
        <taxon>Parvularculaceae</taxon>
        <taxon>Hyphococcus</taxon>
    </lineage>
</organism>
<feature type="binding site" evidence="7">
    <location>
        <position position="298"/>
    </location>
    <ligand>
        <name>substrate</name>
    </ligand>
</feature>
<dbReference type="GO" id="GO:0050570">
    <property type="term" value="F:4-hydroxythreonine-4-phosphate dehydrogenase activity"/>
    <property type="evidence" value="ECO:0007669"/>
    <property type="project" value="UniProtKB-EC"/>
</dbReference>
<keyword evidence="9" id="KW-1185">Reference proteome</keyword>
<evidence type="ECO:0000313" key="9">
    <source>
        <dbReference type="Proteomes" id="UP001560685"/>
    </source>
</evidence>
<keyword evidence="6 7" id="KW-0664">Pyridoxine biosynthesis</keyword>
<dbReference type="Pfam" id="PF04166">
    <property type="entry name" value="PdxA"/>
    <property type="match status" value="1"/>
</dbReference>
<dbReference type="InterPro" id="IPR037510">
    <property type="entry name" value="PdxA"/>
</dbReference>
<dbReference type="PANTHER" id="PTHR30004:SF6">
    <property type="entry name" value="D-THREONATE 4-PHOSPHATE DEHYDROGENASE"/>
    <property type="match status" value="1"/>
</dbReference>
<dbReference type="RefSeq" id="WP_369313645.1">
    <property type="nucleotide sequence ID" value="NZ_JBEHZE010000001.1"/>
</dbReference>
<keyword evidence="3 7" id="KW-0521">NADP</keyword>
<keyword evidence="4 7" id="KW-0560">Oxidoreductase</keyword>
<comment type="function">
    <text evidence="7">Catalyzes the NAD(P)-dependent oxidation of 4-(phosphooxy)-L-threonine (HTP) into 2-amino-3-oxo-4-(phosphooxy)butyric acid which spontaneously decarboxylates to form 3-amino-2-oxopropyl phosphate (AHAP).</text>
</comment>
<dbReference type="NCBIfam" id="NF003699">
    <property type="entry name" value="PRK05312.1"/>
    <property type="match status" value="1"/>
</dbReference>
<feature type="binding site" evidence="7">
    <location>
        <position position="289"/>
    </location>
    <ligand>
        <name>substrate</name>
    </ligand>
</feature>
<dbReference type="PANTHER" id="PTHR30004">
    <property type="entry name" value="4-HYDROXYTHREONINE-4-PHOSPHATE DEHYDROGENASE"/>
    <property type="match status" value="1"/>
</dbReference>
<keyword evidence="1 7" id="KW-0963">Cytoplasm</keyword>
<dbReference type="EC" id="1.1.1.262" evidence="7"/>
<dbReference type="EMBL" id="JBEHZE010000001">
    <property type="protein sequence ID" value="MEX6633666.1"/>
    <property type="molecule type" value="Genomic_DNA"/>
</dbReference>
<name>A0ABV3Z4D3_9PROT</name>
<comment type="catalytic activity">
    <reaction evidence="7">
        <text>4-(phosphooxy)-L-threonine + NAD(+) = 3-amino-2-oxopropyl phosphate + CO2 + NADH</text>
        <dbReference type="Rhea" id="RHEA:32275"/>
        <dbReference type="ChEBI" id="CHEBI:16526"/>
        <dbReference type="ChEBI" id="CHEBI:57279"/>
        <dbReference type="ChEBI" id="CHEBI:57540"/>
        <dbReference type="ChEBI" id="CHEBI:57945"/>
        <dbReference type="ChEBI" id="CHEBI:58452"/>
        <dbReference type="EC" id="1.1.1.262"/>
    </reaction>
</comment>